<comment type="similarity">
    <text evidence="4">Belongs to the trans-sulfuration enzymes family.</text>
</comment>
<dbReference type="AlphaFoldDB" id="G8BP52"/>
<dbReference type="GO" id="GO:0019346">
    <property type="term" value="P:transsulfuration"/>
    <property type="evidence" value="ECO:0007669"/>
    <property type="project" value="InterPro"/>
</dbReference>
<evidence type="ECO:0000313" key="6">
    <source>
        <dbReference type="Proteomes" id="UP000005666"/>
    </source>
</evidence>
<comment type="cofactor">
    <cofactor evidence="1 4">
        <name>pyridoxal 5'-phosphate</name>
        <dbReference type="ChEBI" id="CHEBI:597326"/>
    </cofactor>
</comment>
<dbReference type="InterPro" id="IPR015421">
    <property type="entry name" value="PyrdxlP-dep_Trfase_major"/>
</dbReference>
<keyword evidence="6" id="KW-1185">Reference proteome</keyword>
<dbReference type="InterPro" id="IPR054542">
    <property type="entry name" value="Cys_met_metab_PP"/>
</dbReference>
<dbReference type="HOGENOM" id="CLU_018986_3_0_1"/>
<dbReference type="PIRSF" id="PIRSF001434">
    <property type="entry name" value="CGS"/>
    <property type="match status" value="1"/>
</dbReference>
<name>G8BP52_TETPH</name>
<dbReference type="STRING" id="1071381.G8BP52"/>
<evidence type="ECO:0000313" key="5">
    <source>
        <dbReference type="EMBL" id="CCE61680.1"/>
    </source>
</evidence>
<organism evidence="5 6">
    <name type="scientific">Tetrapisispora phaffii (strain ATCC 24235 / CBS 4417 / NBRC 1672 / NRRL Y-8282 / UCD 70-5)</name>
    <name type="common">Yeast</name>
    <name type="synonym">Fabospora phaffii</name>
    <dbReference type="NCBI Taxonomy" id="1071381"/>
    <lineage>
        <taxon>Eukaryota</taxon>
        <taxon>Fungi</taxon>
        <taxon>Dikarya</taxon>
        <taxon>Ascomycota</taxon>
        <taxon>Saccharomycotina</taxon>
        <taxon>Saccharomycetes</taxon>
        <taxon>Saccharomycetales</taxon>
        <taxon>Saccharomycetaceae</taxon>
        <taxon>Tetrapisispora</taxon>
    </lineage>
</organism>
<dbReference type="GO" id="GO:0005737">
    <property type="term" value="C:cytoplasm"/>
    <property type="evidence" value="ECO:0007669"/>
    <property type="project" value="TreeGrafter"/>
</dbReference>
<dbReference type="InterPro" id="IPR015424">
    <property type="entry name" value="PyrdxlP-dep_Trfase"/>
</dbReference>
<dbReference type="OrthoDB" id="3512640at2759"/>
<evidence type="ECO:0000256" key="2">
    <source>
        <dbReference type="ARBA" id="ARBA00022898"/>
    </source>
</evidence>
<protein>
    <recommendedName>
        <fullName evidence="7">Cystathionine gamma-synthase</fullName>
    </recommendedName>
</protein>
<dbReference type="FunFam" id="3.40.640.10:FF:000072">
    <property type="entry name" value="Putative cystathionine beta-lyase"/>
    <property type="match status" value="1"/>
</dbReference>
<gene>
    <name evidence="5" type="primary">TPHA0A06070</name>
    <name evidence="5" type="ordered locus">TPHA_0A06070</name>
</gene>
<dbReference type="InterPro" id="IPR015422">
    <property type="entry name" value="PyrdxlP-dep_Trfase_small"/>
</dbReference>
<dbReference type="EMBL" id="HE612856">
    <property type="protein sequence ID" value="CCE61680.1"/>
    <property type="molecule type" value="Genomic_DNA"/>
</dbReference>
<dbReference type="Gene3D" id="3.90.1150.10">
    <property type="entry name" value="Aspartate Aminotransferase, domain 1"/>
    <property type="match status" value="1"/>
</dbReference>
<evidence type="ECO:0000256" key="3">
    <source>
        <dbReference type="PIRSR" id="PIRSR001434-2"/>
    </source>
</evidence>
<dbReference type="Gene3D" id="3.40.640.10">
    <property type="entry name" value="Type I PLP-dependent aspartate aminotransferase-like (Major domain)"/>
    <property type="match status" value="1"/>
</dbReference>
<dbReference type="OMA" id="WGADLIM"/>
<dbReference type="Proteomes" id="UP000005666">
    <property type="component" value="Chromosome 1"/>
</dbReference>
<reference evidence="5 6" key="1">
    <citation type="journal article" date="2011" name="Proc. Natl. Acad. Sci. U.S.A.">
        <title>Evolutionary erosion of yeast sex chromosomes by mating-type switching accidents.</title>
        <authorList>
            <person name="Gordon J.L."/>
            <person name="Armisen D."/>
            <person name="Proux-Wera E."/>
            <person name="Oheigeartaigh S.S."/>
            <person name="Byrne K.P."/>
            <person name="Wolfe K.H."/>
        </authorList>
    </citation>
    <scope>NUCLEOTIDE SEQUENCE [LARGE SCALE GENOMIC DNA]</scope>
    <source>
        <strain evidence="6">ATCC 24235 / CBS 4417 / NBRC 1672 / NRRL Y-8282 / UCD 70-5</strain>
    </source>
</reference>
<accession>G8BP52</accession>
<dbReference type="InterPro" id="IPR000277">
    <property type="entry name" value="Cys/Met-Metab_PyrdxlP-dep_enz"/>
</dbReference>
<feature type="modified residue" description="N6-(pyridoxal phosphate)lysine" evidence="3">
    <location>
        <position position="190"/>
    </location>
</feature>
<dbReference type="eggNOG" id="KOG0053">
    <property type="taxonomic scope" value="Eukaryota"/>
</dbReference>
<keyword evidence="2 3" id="KW-0663">Pyridoxal phosphate</keyword>
<dbReference type="GO" id="GO:0030170">
    <property type="term" value="F:pyridoxal phosphate binding"/>
    <property type="evidence" value="ECO:0007669"/>
    <property type="project" value="InterPro"/>
</dbReference>
<dbReference type="GO" id="GO:0016846">
    <property type="term" value="F:carbon-sulfur lyase activity"/>
    <property type="evidence" value="ECO:0007669"/>
    <property type="project" value="TreeGrafter"/>
</dbReference>
<dbReference type="SUPFAM" id="SSF53383">
    <property type="entry name" value="PLP-dependent transferases"/>
    <property type="match status" value="1"/>
</dbReference>
<dbReference type="KEGG" id="tpf:TPHA_0A06070"/>
<proteinExistence type="inferred from homology"/>
<dbReference type="RefSeq" id="XP_003684114.1">
    <property type="nucleotide sequence ID" value="XM_003684066.1"/>
</dbReference>
<evidence type="ECO:0008006" key="7">
    <source>
        <dbReference type="Google" id="ProtNLM"/>
    </source>
</evidence>
<dbReference type="PROSITE" id="PS00868">
    <property type="entry name" value="CYS_MET_METAB_PP"/>
    <property type="match status" value="1"/>
</dbReference>
<dbReference type="PANTHER" id="PTHR11808">
    <property type="entry name" value="TRANS-SULFURATION ENZYME FAMILY MEMBER"/>
    <property type="match status" value="1"/>
</dbReference>
<evidence type="ECO:0000256" key="4">
    <source>
        <dbReference type="RuleBase" id="RU362118"/>
    </source>
</evidence>
<dbReference type="PANTHER" id="PTHR11808:SF35">
    <property type="entry name" value="CYSTATHIONINE GAMMA-SYNTHASE (AFU_ORTHOLOGUE AFUA_7G01590)"/>
    <property type="match status" value="1"/>
</dbReference>
<sequence>MLTVILMKISDIAPPINVSTTYRYDEHNLIPAAEVKDFLSSIEENPVYSRESHANSSRVQKVLSKVLNGHAVIYNSGCSAFHALMCHYNPKRIFFDESYFGIKAIANLITRNYGLKQYSLKDIDKFAQEGDIIHIETPLNPFGTAINIKEIAVKAHAKKALLSVDSTLAPPPLQNAFDFGADIVLHSATKYLGGHSDLLAGVLVVKTEKEARALIEDRIHLGTNIGNLESFLLLRSLRTYEMRLSTQSQNVVKIVNFLETNRCQYKNVIQHIYHSSLQKEVFVSEQLSKGHTAVFAVIFKSQEQCKNFVQYLKYFQHATSLGGVESLVEWRAMSDPDIDPCLIRFSIGCENAEDLIEDLKSALCRLEKENINM</sequence>
<evidence type="ECO:0000256" key="1">
    <source>
        <dbReference type="ARBA" id="ARBA00001933"/>
    </source>
</evidence>
<dbReference type="Pfam" id="PF01053">
    <property type="entry name" value="Cys_Met_Meta_PP"/>
    <property type="match status" value="1"/>
</dbReference>
<dbReference type="GeneID" id="11532549"/>